<sequence length="1022" mass="109239">MTGNPRPTHADRDDRAPDGAPAAAPPAGQPYRLAEGGLIDRSRPLRFIFNGRTYQGYAGDTLASALLANGVRRVARSFKYHRPRGVFATGAAEPNAMVRLETGARAEPNRRATRIALYDGLTAASQNCWPSVDFDVGAINDGLRALLSAGFYYKTFMWPARWWPAYERGIRRAAGMGEAPDRPDPDQYEHRFAHCDVLVVGGGATGLTAAVAAGRAGADVILVHDGAQCGGGLRARAASIGEHSPAQWIDARLAELAALANVTLITRASAAGYYDGNLLTVVQTLFEGTEIEAPAGPRQRLWKIRAAQVVLATGAIERPLVFADNDRPGVMLASAARRYANQFAVAVGRQVVIAGNNDSAFEAALDLHRAGVRVSAVLDSRAAADSSAQQRVHAAGIRCLYEHQPLRTRGRRAVRGLDVVAADGRVTPLACDSVATAGGWNPTVHLFSQSQGTIVFDERLQAFLPGHPAQATRCAGALNGHHALAVCVDEGWRIGREAADRCGFTTPADEPPSTELEPQAAPLQALWAVARPAKGHGKRFVDLQNDVGADDIALAVREGYHSVEHVKRYTTLGMGTDQGRTSNVNGLAILAGLLDKPIPEVGTTTFRAPYTAVTLGTLAGHRRGAPFRPWRRTPLDACHEAAGAQFVNVGPWRRPLYYPRPGETATAAIRREANTVRRAVGMVDVSTLGRIEIQGADAAAFLDAIYVNRVSKLVVGKSTYALMLRTDGCVFDDGTVARLAADHFQITTTTAHATEVFAHLAYHQQRHHMQQQVFIASVTDAWAVVALAGPRARDVLTRLDVDTAVDNDSLAFMHLRDVTLGDELPARVFRNSYSGELAFEIAVAADRGPELWQRLLAAGEAFGLCPYGTEAMSALRIEKGHVAVGAEIDGRTTADDLGLGGLLRRKADFSGRRALDTLSALQASGRKQLVGLSADMAQGRIPVGAQLVADPDHPMPNPILGHVTSACVSSELGHPIALALLADGRARHGEQLFALAPLTGECVRVSVKAPVFIDPDGERLRQ</sequence>
<dbReference type="Pfam" id="PF01571">
    <property type="entry name" value="GCV_T"/>
    <property type="match status" value="1"/>
</dbReference>
<dbReference type="Gene3D" id="3.30.1360.120">
    <property type="entry name" value="Probable tRNA modification gtpase trme, domain 1"/>
    <property type="match status" value="1"/>
</dbReference>
<dbReference type="EMBL" id="JBHRSS010000007">
    <property type="protein sequence ID" value="MFC3105147.1"/>
    <property type="molecule type" value="Genomic_DNA"/>
</dbReference>
<dbReference type="InterPro" id="IPR041854">
    <property type="entry name" value="BFD-like_2Fe2S-bd_dom_sf"/>
</dbReference>
<evidence type="ECO:0000256" key="2">
    <source>
        <dbReference type="ARBA" id="ARBA00022576"/>
    </source>
</evidence>
<dbReference type="Gene3D" id="1.10.10.1100">
    <property type="entry name" value="BFD-like [2Fe-2S]-binding domain"/>
    <property type="match status" value="1"/>
</dbReference>
<dbReference type="InterPro" id="IPR023753">
    <property type="entry name" value="FAD/NAD-binding_dom"/>
</dbReference>
<evidence type="ECO:0000259" key="6">
    <source>
        <dbReference type="Pfam" id="PF07992"/>
    </source>
</evidence>
<dbReference type="RefSeq" id="WP_380690707.1">
    <property type="nucleotide sequence ID" value="NZ_JBHRSS010000007.1"/>
</dbReference>
<dbReference type="Gene3D" id="3.10.20.440">
    <property type="entry name" value="2Fe-2S iron-sulphur cluster binding domain, sarcosine oxidase, alpha subunit, N-terminal domain"/>
    <property type="match status" value="1"/>
</dbReference>
<dbReference type="InterPro" id="IPR006277">
    <property type="entry name" value="Sarcosine_oxidase_asu"/>
</dbReference>
<dbReference type="PIRSF" id="PIRSF037980">
    <property type="entry name" value="SoxA"/>
    <property type="match status" value="1"/>
</dbReference>
<dbReference type="InterPro" id="IPR029043">
    <property type="entry name" value="GcvT/YgfZ_C"/>
</dbReference>
<evidence type="ECO:0000256" key="1">
    <source>
        <dbReference type="ARBA" id="ARBA00008609"/>
    </source>
</evidence>
<dbReference type="PRINTS" id="PR00469">
    <property type="entry name" value="PNDRDTASEII"/>
</dbReference>
<gene>
    <name evidence="9" type="ORF">ACFOSU_14795</name>
</gene>
<accession>A0ABV7EUC1</accession>
<evidence type="ECO:0000256" key="3">
    <source>
        <dbReference type="ARBA" id="ARBA00023002"/>
    </source>
</evidence>
<dbReference type="SUPFAM" id="SSF101790">
    <property type="entry name" value="Aminomethyltransferase beta-barrel domain"/>
    <property type="match status" value="1"/>
</dbReference>
<dbReference type="PANTHER" id="PTHR43757:SF2">
    <property type="entry name" value="AMINOMETHYLTRANSFERASE, MITOCHONDRIAL"/>
    <property type="match status" value="1"/>
</dbReference>
<evidence type="ECO:0000259" key="8">
    <source>
        <dbReference type="Pfam" id="PF17806"/>
    </source>
</evidence>
<evidence type="ECO:0000259" key="7">
    <source>
        <dbReference type="Pfam" id="PF08669"/>
    </source>
</evidence>
<evidence type="ECO:0000313" key="9">
    <source>
        <dbReference type="EMBL" id="MFC3105147.1"/>
    </source>
</evidence>
<keyword evidence="3" id="KW-0560">Oxidoreductase</keyword>
<organism evidence="9 10">
    <name type="scientific">Salinisphaera aquimarina</name>
    <dbReference type="NCBI Taxonomy" id="2094031"/>
    <lineage>
        <taxon>Bacteria</taxon>
        <taxon>Pseudomonadati</taxon>
        <taxon>Pseudomonadota</taxon>
        <taxon>Gammaproteobacteria</taxon>
        <taxon>Salinisphaerales</taxon>
        <taxon>Salinisphaeraceae</taxon>
        <taxon>Salinisphaera</taxon>
    </lineage>
</organism>
<feature type="domain" description="SoxA A3" evidence="8">
    <location>
        <begin position="537"/>
        <end position="620"/>
    </location>
</feature>
<feature type="domain" description="Aminomethyltransferase C-terminal" evidence="7">
    <location>
        <begin position="927"/>
        <end position="1014"/>
    </location>
</feature>
<dbReference type="SUPFAM" id="SSF51905">
    <property type="entry name" value="FAD/NAD(P)-binding domain"/>
    <property type="match status" value="1"/>
</dbReference>
<protein>
    <submittedName>
        <fullName evidence="9">Sarcosine oxidase subunit alpha family protein</fullName>
    </submittedName>
</protein>
<comment type="similarity">
    <text evidence="1">Belongs to the GcvT family.</text>
</comment>
<feature type="domain" description="GCVT N-terminal" evidence="5">
    <location>
        <begin position="637"/>
        <end position="903"/>
    </location>
</feature>
<dbReference type="InterPro" id="IPR006222">
    <property type="entry name" value="GCVT_N"/>
</dbReference>
<dbReference type="Pfam" id="PF13510">
    <property type="entry name" value="Fer2_4"/>
    <property type="match status" value="1"/>
</dbReference>
<dbReference type="InterPro" id="IPR013977">
    <property type="entry name" value="GcvT_C"/>
</dbReference>
<dbReference type="Proteomes" id="UP001595462">
    <property type="component" value="Unassembled WGS sequence"/>
</dbReference>
<reference evidence="10" key="1">
    <citation type="journal article" date="2019" name="Int. J. Syst. Evol. Microbiol.">
        <title>The Global Catalogue of Microorganisms (GCM) 10K type strain sequencing project: providing services to taxonomists for standard genome sequencing and annotation.</title>
        <authorList>
            <consortium name="The Broad Institute Genomics Platform"/>
            <consortium name="The Broad Institute Genome Sequencing Center for Infectious Disease"/>
            <person name="Wu L."/>
            <person name="Ma J."/>
        </authorList>
    </citation>
    <scope>NUCLEOTIDE SEQUENCE [LARGE SCALE GENOMIC DNA]</scope>
    <source>
        <strain evidence="10">KCTC 52640</strain>
    </source>
</reference>
<dbReference type="PRINTS" id="PR00368">
    <property type="entry name" value="FADPNR"/>
</dbReference>
<feature type="domain" description="FAD/NAD(P)-binding" evidence="6">
    <location>
        <begin position="196"/>
        <end position="461"/>
    </location>
</feature>
<dbReference type="InterPro" id="IPR041117">
    <property type="entry name" value="SoxA_A3"/>
</dbReference>
<keyword evidence="2" id="KW-0032">Aminotransferase</keyword>
<name>A0ABV7EUC1_9GAMM</name>
<keyword evidence="10" id="KW-1185">Reference proteome</keyword>
<dbReference type="InterPro" id="IPR036188">
    <property type="entry name" value="FAD/NAD-bd_sf"/>
</dbReference>
<dbReference type="PANTHER" id="PTHR43757">
    <property type="entry name" value="AMINOMETHYLTRANSFERASE"/>
    <property type="match status" value="1"/>
</dbReference>
<feature type="region of interest" description="Disordered" evidence="4">
    <location>
        <begin position="1"/>
        <end position="31"/>
    </location>
</feature>
<proteinExistence type="inferred from homology"/>
<evidence type="ECO:0000259" key="5">
    <source>
        <dbReference type="Pfam" id="PF01571"/>
    </source>
</evidence>
<dbReference type="Pfam" id="PF07992">
    <property type="entry name" value="Pyr_redox_2"/>
    <property type="match status" value="1"/>
</dbReference>
<dbReference type="SUPFAM" id="SSF103025">
    <property type="entry name" value="Folate-binding domain"/>
    <property type="match status" value="1"/>
</dbReference>
<dbReference type="InterPro" id="IPR027266">
    <property type="entry name" value="TrmE/GcvT-like"/>
</dbReference>
<dbReference type="Gene3D" id="3.50.50.60">
    <property type="entry name" value="FAD/NAD(P)-binding domain"/>
    <property type="match status" value="2"/>
</dbReference>
<dbReference type="InterPro" id="IPR028896">
    <property type="entry name" value="GcvT/YgfZ/DmdA"/>
</dbReference>
<keyword evidence="2" id="KW-0808">Transferase</keyword>
<dbReference type="Pfam" id="PF17806">
    <property type="entry name" value="SO_alpha_A3"/>
    <property type="match status" value="1"/>
</dbReference>
<evidence type="ECO:0000313" key="10">
    <source>
        <dbReference type="Proteomes" id="UP001595462"/>
    </source>
</evidence>
<dbReference type="NCBIfam" id="TIGR01372">
    <property type="entry name" value="soxA"/>
    <property type="match status" value="1"/>
</dbReference>
<feature type="compositionally biased region" description="Basic and acidic residues" evidence="4">
    <location>
        <begin position="8"/>
        <end position="17"/>
    </location>
</feature>
<dbReference type="InterPro" id="IPR042204">
    <property type="entry name" value="2Fe-2S-bd_N"/>
</dbReference>
<evidence type="ECO:0000256" key="4">
    <source>
        <dbReference type="SAM" id="MobiDB-lite"/>
    </source>
</evidence>
<comment type="caution">
    <text evidence="9">The sequence shown here is derived from an EMBL/GenBank/DDBJ whole genome shotgun (WGS) entry which is preliminary data.</text>
</comment>
<dbReference type="Pfam" id="PF08669">
    <property type="entry name" value="GCV_T_C"/>
    <property type="match status" value="1"/>
</dbReference>